<keyword evidence="2" id="KW-1185">Reference proteome</keyword>
<evidence type="ECO:0000313" key="1">
    <source>
        <dbReference type="EMBL" id="UUC45560.1"/>
    </source>
</evidence>
<organism evidence="1 2">
    <name type="scientific">Flavobacterium cerinum</name>
    <dbReference type="NCBI Taxonomy" id="2502784"/>
    <lineage>
        <taxon>Bacteria</taxon>
        <taxon>Pseudomonadati</taxon>
        <taxon>Bacteroidota</taxon>
        <taxon>Flavobacteriia</taxon>
        <taxon>Flavobacteriales</taxon>
        <taxon>Flavobacteriaceae</taxon>
        <taxon>Flavobacterium</taxon>
    </lineage>
</organism>
<reference evidence="1" key="1">
    <citation type="submission" date="2022-07" db="EMBL/GenBank/DDBJ databases">
        <title>Isolation, identification, and degradation of a PFOSA degrading strain from sewage treatment plant.</title>
        <authorList>
            <person name="Zhang L."/>
            <person name="Huo Y."/>
        </authorList>
    </citation>
    <scope>NUCLEOTIDE SEQUENCE</scope>
    <source>
        <strain evidence="1">C1</strain>
    </source>
</reference>
<proteinExistence type="predicted"/>
<dbReference type="Proteomes" id="UP001059844">
    <property type="component" value="Chromosome"/>
</dbReference>
<accession>A0ABY5ITE5</accession>
<dbReference type="EMBL" id="CP101751">
    <property type="protein sequence ID" value="UUC45560.1"/>
    <property type="molecule type" value="Genomic_DNA"/>
</dbReference>
<protein>
    <submittedName>
        <fullName evidence="1">Uncharacterized protein</fullName>
    </submittedName>
</protein>
<sequence>MEFVNNNNCFLMAWPTSSGEFKKSPIINCITPEENTANTGDRVIGFKNKSGQDRIYLISEILSESKSSKPGYKAFKAKVSLIQ</sequence>
<evidence type="ECO:0000313" key="2">
    <source>
        <dbReference type="Proteomes" id="UP001059844"/>
    </source>
</evidence>
<dbReference type="RefSeq" id="WP_256551253.1">
    <property type="nucleotide sequence ID" value="NZ_CP101751.1"/>
</dbReference>
<gene>
    <name evidence="1" type="ORF">NOX80_18310</name>
</gene>
<name>A0ABY5ITE5_9FLAO</name>